<evidence type="ECO:0000313" key="3">
    <source>
        <dbReference type="Proteomes" id="UP001196509"/>
    </source>
</evidence>
<reference evidence="2" key="1">
    <citation type="submission" date="2021-08" db="EMBL/GenBank/DDBJ databases">
        <title>Hoeflea bacterium WL0058 sp. nov., isolated from the sediment.</title>
        <authorList>
            <person name="Wang L."/>
            <person name="Zhang D."/>
        </authorList>
    </citation>
    <scope>NUCLEOTIDE SEQUENCE</scope>
    <source>
        <strain evidence="2">WL0058</strain>
    </source>
</reference>
<dbReference type="InterPro" id="IPR001387">
    <property type="entry name" value="Cro/C1-type_HTH"/>
</dbReference>
<name>A0AAE2ZH81_9HYPH</name>
<organism evidence="2 3">
    <name type="scientific">Flavimaribacter sediminis</name>
    <dbReference type="NCBI Taxonomy" id="2865987"/>
    <lineage>
        <taxon>Bacteria</taxon>
        <taxon>Pseudomonadati</taxon>
        <taxon>Pseudomonadota</taxon>
        <taxon>Alphaproteobacteria</taxon>
        <taxon>Hyphomicrobiales</taxon>
        <taxon>Rhizobiaceae</taxon>
        <taxon>Flavimaribacter</taxon>
    </lineage>
</organism>
<proteinExistence type="predicted"/>
<dbReference type="Gene3D" id="1.10.260.40">
    <property type="entry name" value="lambda repressor-like DNA-binding domains"/>
    <property type="match status" value="1"/>
</dbReference>
<dbReference type="RefSeq" id="WP_220227298.1">
    <property type="nucleotide sequence ID" value="NZ_JAICBX010000001.1"/>
</dbReference>
<sequence>MTFDISKAWCRNAGAREDGLDIGAGVIAADPMFTHEASADESPEASRLALGRFINLMRRDQGLSIEALADKADIEIGELLSLENNAAHLPDVRTLYQLSEIFGVSQEKLMGLSGLTHANDDDYVEEAVRYAAKSASVEVLTEDEHAILNGLISVLSENAKQK</sequence>
<comment type="caution">
    <text evidence="2">The sequence shown here is derived from an EMBL/GenBank/DDBJ whole genome shotgun (WGS) entry which is preliminary data.</text>
</comment>
<accession>A0AAE2ZH81</accession>
<dbReference type="Proteomes" id="UP001196509">
    <property type="component" value="Unassembled WGS sequence"/>
</dbReference>
<keyword evidence="3" id="KW-1185">Reference proteome</keyword>
<dbReference type="SUPFAM" id="SSF47413">
    <property type="entry name" value="lambda repressor-like DNA-binding domains"/>
    <property type="match status" value="1"/>
</dbReference>
<dbReference type="InterPro" id="IPR010982">
    <property type="entry name" value="Lambda_DNA-bd_dom_sf"/>
</dbReference>
<dbReference type="CDD" id="cd00093">
    <property type="entry name" value="HTH_XRE"/>
    <property type="match status" value="1"/>
</dbReference>
<protein>
    <submittedName>
        <fullName evidence="2">Helix-turn-helix domain-containing protein</fullName>
    </submittedName>
</protein>
<dbReference type="EMBL" id="JAICBX010000001">
    <property type="protein sequence ID" value="MBW8636634.1"/>
    <property type="molecule type" value="Genomic_DNA"/>
</dbReference>
<dbReference type="SMART" id="SM00530">
    <property type="entry name" value="HTH_XRE"/>
    <property type="match status" value="1"/>
</dbReference>
<evidence type="ECO:0000259" key="1">
    <source>
        <dbReference type="PROSITE" id="PS50943"/>
    </source>
</evidence>
<dbReference type="AlphaFoldDB" id="A0AAE2ZH81"/>
<gene>
    <name evidence="2" type="ORF">K1W69_05475</name>
</gene>
<dbReference type="PROSITE" id="PS50943">
    <property type="entry name" value="HTH_CROC1"/>
    <property type="match status" value="1"/>
</dbReference>
<dbReference type="GO" id="GO:0003677">
    <property type="term" value="F:DNA binding"/>
    <property type="evidence" value="ECO:0007669"/>
    <property type="project" value="InterPro"/>
</dbReference>
<feature type="domain" description="HTH cro/C1-type" evidence="1">
    <location>
        <begin position="54"/>
        <end position="109"/>
    </location>
</feature>
<evidence type="ECO:0000313" key="2">
    <source>
        <dbReference type="EMBL" id="MBW8636634.1"/>
    </source>
</evidence>
<dbReference type="Pfam" id="PF12844">
    <property type="entry name" value="HTH_19"/>
    <property type="match status" value="1"/>
</dbReference>